<evidence type="ECO:0000256" key="6">
    <source>
        <dbReference type="ARBA" id="ARBA00023180"/>
    </source>
</evidence>
<keyword evidence="9" id="KW-0961">Cell wall biogenesis/degradation</keyword>
<dbReference type="SUPFAM" id="SSF51445">
    <property type="entry name" value="(Trans)glycosidases"/>
    <property type="match status" value="1"/>
</dbReference>
<evidence type="ECO:0000256" key="12">
    <source>
        <dbReference type="ARBA" id="ARBA00037628"/>
    </source>
</evidence>
<keyword evidence="3" id="KW-0964">Secreted</keyword>
<feature type="signal peptide" evidence="18">
    <location>
        <begin position="1"/>
        <end position="16"/>
    </location>
</feature>
<keyword evidence="5 17" id="KW-0378">Hydrolase</keyword>
<comment type="caution">
    <text evidence="20">The sequence shown here is derived from an EMBL/GenBank/DDBJ whole genome shotgun (WGS) entry which is preliminary data.</text>
</comment>
<name>A0ABR4GC46_9EURO</name>
<evidence type="ECO:0000256" key="13">
    <source>
        <dbReference type="ARBA" id="ARBA00038935"/>
    </source>
</evidence>
<comment type="function">
    <text evidence="12">Beta-glucanases participate in the metabolism of beta-glucan, the main structural component of the cell wall. Acts on lutean, pustulan and 1,6-oligo-beta-D-glucosides.</text>
</comment>
<evidence type="ECO:0000256" key="10">
    <source>
        <dbReference type="ARBA" id="ARBA00023326"/>
    </source>
</evidence>
<evidence type="ECO:0000256" key="8">
    <source>
        <dbReference type="ARBA" id="ARBA00023295"/>
    </source>
</evidence>
<gene>
    <name evidence="20" type="ORF">BJX66DRAFT_349987</name>
</gene>
<accession>A0ABR4GC46</accession>
<dbReference type="InterPro" id="IPR017853">
    <property type="entry name" value="GH"/>
</dbReference>
<keyword evidence="4 18" id="KW-0732">Signal</keyword>
<protein>
    <recommendedName>
        <fullName evidence="13">glucan endo-1,6-beta-glucosidase</fullName>
        <ecNumber evidence="13">3.2.1.75</ecNumber>
    </recommendedName>
    <alternativeName>
        <fullName evidence="15">Beta-1,6-glucanase B</fullName>
    </alternativeName>
    <alternativeName>
        <fullName evidence="14">Endo-1,6-beta-D-glucanase B</fullName>
    </alternativeName>
    <alternativeName>
        <fullName evidence="16">Endo-1,6-beta-glucanase B</fullName>
    </alternativeName>
</protein>
<dbReference type="Pfam" id="PF00150">
    <property type="entry name" value="Cellulase"/>
    <property type="match status" value="1"/>
</dbReference>
<evidence type="ECO:0000256" key="18">
    <source>
        <dbReference type="SAM" id="SignalP"/>
    </source>
</evidence>
<feature type="domain" description="Glycoside hydrolase family 5" evidence="19">
    <location>
        <begin position="100"/>
        <end position="381"/>
    </location>
</feature>
<evidence type="ECO:0000256" key="7">
    <source>
        <dbReference type="ARBA" id="ARBA00023277"/>
    </source>
</evidence>
<evidence type="ECO:0000259" key="19">
    <source>
        <dbReference type="Pfam" id="PF00150"/>
    </source>
</evidence>
<evidence type="ECO:0000256" key="16">
    <source>
        <dbReference type="ARBA" id="ARBA00043257"/>
    </source>
</evidence>
<dbReference type="Gene3D" id="3.20.20.80">
    <property type="entry name" value="Glycosidases"/>
    <property type="match status" value="1"/>
</dbReference>
<keyword evidence="6" id="KW-0325">Glycoprotein</keyword>
<dbReference type="GO" id="GO:0016787">
    <property type="term" value="F:hydrolase activity"/>
    <property type="evidence" value="ECO:0007669"/>
    <property type="project" value="UniProtKB-KW"/>
</dbReference>
<dbReference type="EC" id="3.2.1.75" evidence="13"/>
<dbReference type="InterPro" id="IPR050386">
    <property type="entry name" value="Glycosyl_hydrolase_5"/>
</dbReference>
<evidence type="ECO:0000256" key="1">
    <source>
        <dbReference type="ARBA" id="ARBA00004613"/>
    </source>
</evidence>
<keyword evidence="21" id="KW-1185">Reference proteome</keyword>
<evidence type="ECO:0000256" key="5">
    <source>
        <dbReference type="ARBA" id="ARBA00022801"/>
    </source>
</evidence>
<comment type="subcellular location">
    <subcellularLocation>
        <location evidence="1">Secreted</location>
    </subcellularLocation>
</comment>
<evidence type="ECO:0000256" key="9">
    <source>
        <dbReference type="ARBA" id="ARBA00023316"/>
    </source>
</evidence>
<evidence type="ECO:0000256" key="3">
    <source>
        <dbReference type="ARBA" id="ARBA00022525"/>
    </source>
</evidence>
<dbReference type="InterPro" id="IPR001547">
    <property type="entry name" value="Glyco_hydro_5"/>
</dbReference>
<evidence type="ECO:0000313" key="20">
    <source>
        <dbReference type="EMBL" id="KAL2796229.1"/>
    </source>
</evidence>
<proteinExistence type="inferred from homology"/>
<evidence type="ECO:0000256" key="2">
    <source>
        <dbReference type="ARBA" id="ARBA00005641"/>
    </source>
</evidence>
<evidence type="ECO:0000256" key="11">
    <source>
        <dbReference type="ARBA" id="ARBA00036633"/>
    </source>
</evidence>
<evidence type="ECO:0000313" key="21">
    <source>
        <dbReference type="Proteomes" id="UP001610563"/>
    </source>
</evidence>
<dbReference type="Proteomes" id="UP001610563">
    <property type="component" value="Unassembled WGS sequence"/>
</dbReference>
<reference evidence="20 21" key="1">
    <citation type="submission" date="2024-07" db="EMBL/GenBank/DDBJ databases">
        <title>Section-level genome sequencing and comparative genomics of Aspergillus sections Usti and Cavernicolus.</title>
        <authorList>
            <consortium name="Lawrence Berkeley National Laboratory"/>
            <person name="Nybo J.L."/>
            <person name="Vesth T.C."/>
            <person name="Theobald S."/>
            <person name="Frisvad J.C."/>
            <person name="Larsen T.O."/>
            <person name="Kjaerboelling I."/>
            <person name="Rothschild-Mancinelli K."/>
            <person name="Lyhne E.K."/>
            <person name="Kogle M.E."/>
            <person name="Barry K."/>
            <person name="Clum A."/>
            <person name="Na H."/>
            <person name="Ledsgaard L."/>
            <person name="Lin J."/>
            <person name="Lipzen A."/>
            <person name="Kuo A."/>
            <person name="Riley R."/>
            <person name="Mondo S."/>
            <person name="Labutti K."/>
            <person name="Haridas S."/>
            <person name="Pangalinan J."/>
            <person name="Salamov A.A."/>
            <person name="Simmons B.A."/>
            <person name="Magnuson J.K."/>
            <person name="Chen J."/>
            <person name="Drula E."/>
            <person name="Henrissat B."/>
            <person name="Wiebenga A."/>
            <person name="Lubbers R.J."/>
            <person name="Gomes A.C."/>
            <person name="Makela M.R."/>
            <person name="Stajich J."/>
            <person name="Grigoriev I.V."/>
            <person name="Mortensen U.H."/>
            <person name="De Vries R.P."/>
            <person name="Baker S.E."/>
            <person name="Andersen M.R."/>
        </authorList>
    </citation>
    <scope>NUCLEOTIDE SEQUENCE [LARGE SCALE GENOMIC DNA]</scope>
    <source>
        <strain evidence="20 21">CBS 209.92</strain>
    </source>
</reference>
<comment type="similarity">
    <text evidence="2 17">Belongs to the glycosyl hydrolase 5 (cellulase A) family.</text>
</comment>
<organism evidence="20 21">
    <name type="scientific">Aspergillus keveii</name>
    <dbReference type="NCBI Taxonomy" id="714993"/>
    <lineage>
        <taxon>Eukaryota</taxon>
        <taxon>Fungi</taxon>
        <taxon>Dikarya</taxon>
        <taxon>Ascomycota</taxon>
        <taxon>Pezizomycotina</taxon>
        <taxon>Eurotiomycetes</taxon>
        <taxon>Eurotiomycetidae</taxon>
        <taxon>Eurotiales</taxon>
        <taxon>Aspergillaceae</taxon>
        <taxon>Aspergillus</taxon>
        <taxon>Aspergillus subgen. Nidulantes</taxon>
    </lineage>
</organism>
<dbReference type="EMBL" id="JBFTWV010000028">
    <property type="protein sequence ID" value="KAL2796229.1"/>
    <property type="molecule type" value="Genomic_DNA"/>
</dbReference>
<feature type="chain" id="PRO_5045634766" description="glucan endo-1,6-beta-glucosidase" evidence="18">
    <location>
        <begin position="17"/>
        <end position="412"/>
    </location>
</feature>
<evidence type="ECO:0000256" key="15">
    <source>
        <dbReference type="ARBA" id="ARBA00042025"/>
    </source>
</evidence>
<keyword evidence="8 17" id="KW-0326">Glycosidase</keyword>
<dbReference type="PANTHER" id="PTHR31297">
    <property type="entry name" value="GLUCAN ENDO-1,6-BETA-GLUCOSIDASE B"/>
    <property type="match status" value="1"/>
</dbReference>
<keyword evidence="7" id="KW-0119">Carbohydrate metabolism</keyword>
<evidence type="ECO:0000256" key="17">
    <source>
        <dbReference type="RuleBase" id="RU361153"/>
    </source>
</evidence>
<evidence type="ECO:0000256" key="4">
    <source>
        <dbReference type="ARBA" id="ARBA00022729"/>
    </source>
</evidence>
<comment type="catalytic activity">
    <reaction evidence="11">
        <text>Random hydrolysis of (1-&gt;6)-linkages in (1-&gt;6)-beta-D-glucans.</text>
        <dbReference type="EC" id="3.2.1.75"/>
    </reaction>
</comment>
<evidence type="ECO:0000256" key="14">
    <source>
        <dbReference type="ARBA" id="ARBA00041472"/>
    </source>
</evidence>
<dbReference type="PANTHER" id="PTHR31297:SF39">
    <property type="entry name" value="GLUCAN ENDO-1,6-BETA-GLUCOSIDASE B"/>
    <property type="match status" value="1"/>
</dbReference>
<sequence length="412" mass="46481">MKHLLPLLASIPSAIAWTPGVERDIFSNTGENIFNTTTPTTGPTKRWLPSSGKIRGVNLGTHFIFEPWISSSVCDSLGCGGQNSEFDCVMALGQDAADEAFAGHWASWITQDDISLMREYGLNTIRIPVGYWMKEDLVYSDSEYFPRGAFSYLEKVCGWASDAGMYIIIDLHGAPGAQQPNQPFTGQYASTPGFYQDYQYDRALEFLEWMTTTIHQNNNFRNVGMLELVNEPLQNADQVANMRTSYYPDAFTRIRSAENSLGVTANNYLHIQMMNAKWGSGDPTESLTDTYFAAYDDHRYLKWDTSVAVNKDNYIIASCNDDRGGNTPTIVGEWSLSVPDNVQWTADWEPEANKDFYTRWFAAQVIAYEKQAGWVFWTWRADLGDYRWSYKDAVGAGVIPKDLDSVYDNSPC</sequence>
<keyword evidence="10" id="KW-0624">Polysaccharide degradation</keyword>